<protein>
    <submittedName>
        <fullName evidence="4">Probable glycosyltransferase 4</fullName>
    </submittedName>
</protein>
<feature type="signal peptide" evidence="2">
    <location>
        <begin position="1"/>
        <end position="25"/>
    </location>
</feature>
<dbReference type="KEGG" id="pavi:110747333"/>
<organism evidence="3 4">
    <name type="scientific">Prunus avium</name>
    <name type="common">Cherry</name>
    <name type="synonym">Cerasus avium</name>
    <dbReference type="NCBI Taxonomy" id="42229"/>
    <lineage>
        <taxon>Eukaryota</taxon>
        <taxon>Viridiplantae</taxon>
        <taxon>Streptophyta</taxon>
        <taxon>Embryophyta</taxon>
        <taxon>Tracheophyta</taxon>
        <taxon>Spermatophyta</taxon>
        <taxon>Magnoliopsida</taxon>
        <taxon>eudicotyledons</taxon>
        <taxon>Gunneridae</taxon>
        <taxon>Pentapetalae</taxon>
        <taxon>rosids</taxon>
        <taxon>fabids</taxon>
        <taxon>Rosales</taxon>
        <taxon>Rosaceae</taxon>
        <taxon>Amygdaloideae</taxon>
        <taxon>Amygdaleae</taxon>
        <taxon>Prunus</taxon>
    </lineage>
</organism>
<gene>
    <name evidence="4" type="primary">LOC110747333</name>
</gene>
<evidence type="ECO:0000256" key="2">
    <source>
        <dbReference type="SAM" id="SignalP"/>
    </source>
</evidence>
<name>A0A6P5RE80_PRUAV</name>
<proteinExistence type="predicted"/>
<keyword evidence="2" id="KW-0732">Signal</keyword>
<feature type="region of interest" description="Disordered" evidence="1">
    <location>
        <begin position="48"/>
        <end position="95"/>
    </location>
</feature>
<reference evidence="4" key="1">
    <citation type="submission" date="2025-08" db="UniProtKB">
        <authorList>
            <consortium name="RefSeq"/>
        </authorList>
    </citation>
    <scope>IDENTIFICATION</scope>
</reference>
<feature type="compositionally biased region" description="Pro residues" evidence="1">
    <location>
        <begin position="73"/>
        <end position="86"/>
    </location>
</feature>
<dbReference type="RefSeq" id="XP_021803220.1">
    <property type="nucleotide sequence ID" value="XM_021947528.1"/>
</dbReference>
<sequence length="95" mass="10046">MGVSNSVGLVLVLLVAAAMFTVQLGLVTAAAAAAVADDKNIIIINRELRERRPPPFRPKSPLANQQPGMRLPAPDPPPPPPPPPSLPNNFNNNRA</sequence>
<evidence type="ECO:0000313" key="3">
    <source>
        <dbReference type="Proteomes" id="UP000515124"/>
    </source>
</evidence>
<accession>A0A6P5RE80</accession>
<dbReference type="Proteomes" id="UP000515124">
    <property type="component" value="Unplaced"/>
</dbReference>
<evidence type="ECO:0000313" key="4">
    <source>
        <dbReference type="RefSeq" id="XP_021803220.1"/>
    </source>
</evidence>
<evidence type="ECO:0000256" key="1">
    <source>
        <dbReference type="SAM" id="MobiDB-lite"/>
    </source>
</evidence>
<dbReference type="AlphaFoldDB" id="A0A6P5RE80"/>
<feature type="chain" id="PRO_5028410368" evidence="2">
    <location>
        <begin position="26"/>
        <end position="95"/>
    </location>
</feature>
<dbReference type="GeneID" id="110747333"/>
<keyword evidence="3" id="KW-1185">Reference proteome</keyword>